<feature type="transmembrane region" description="Helical" evidence="9">
    <location>
        <begin position="145"/>
        <end position="166"/>
    </location>
</feature>
<feature type="transmembrane region" description="Helical" evidence="9">
    <location>
        <begin position="277"/>
        <end position="297"/>
    </location>
</feature>
<keyword evidence="5" id="KW-0808">Transferase</keyword>
<comment type="caution">
    <text evidence="10">The sequence shown here is derived from an EMBL/GenBank/DDBJ whole genome shotgun (WGS) entry which is preliminary data.</text>
</comment>
<dbReference type="Proteomes" id="UP001157186">
    <property type="component" value="Unassembled WGS sequence"/>
</dbReference>
<feature type="transmembrane region" description="Helical" evidence="9">
    <location>
        <begin position="246"/>
        <end position="265"/>
    </location>
</feature>
<feature type="transmembrane region" description="Helical" evidence="9">
    <location>
        <begin position="172"/>
        <end position="193"/>
    </location>
</feature>
<protein>
    <recommendedName>
        <fullName evidence="12">1,4-dihydroxy-2-naphthoate octaprenyltransferase</fullName>
    </recommendedName>
</protein>
<evidence type="ECO:0000256" key="4">
    <source>
        <dbReference type="ARBA" id="ARBA00022475"/>
    </source>
</evidence>
<evidence type="ECO:0000256" key="5">
    <source>
        <dbReference type="ARBA" id="ARBA00022679"/>
    </source>
</evidence>
<sequence length="302" mass="32775">MQVSFIAALPSIRPPFLLLAPICVCYGASIAVYNNQPINLSHLLLIIIGAVSALISVNCLNEYQDNASGLDANTKRTPFSGGSGLLQQQPELASMVNQIAIISLTASFIIGCYFAITIGLTIVPIGLIGSLIIFTYTRYLNKSPWLCLFAPGLGIGVLIAGGSYFVLTGELIHPYLTLLLLIPFLQINNLLLLNQYPDINADQQAGRNHFPIAYGIKKSNLLYGTSALLSVVVLILTTRYLPLPKLILLALVPMAFSFISLYGMCKYQQKIAGQIKYLTFNVLSANLTPIVIAIILFNHSTL</sequence>
<evidence type="ECO:0000256" key="2">
    <source>
        <dbReference type="ARBA" id="ARBA00004863"/>
    </source>
</evidence>
<dbReference type="Pfam" id="PF01040">
    <property type="entry name" value="UbiA"/>
    <property type="match status" value="1"/>
</dbReference>
<dbReference type="PANTHER" id="PTHR13929">
    <property type="entry name" value="1,4-DIHYDROXY-2-NAPHTHOATE OCTAPRENYLTRANSFERASE"/>
    <property type="match status" value="1"/>
</dbReference>
<dbReference type="PANTHER" id="PTHR13929:SF0">
    <property type="entry name" value="UBIA PRENYLTRANSFERASE DOMAIN-CONTAINING PROTEIN 1"/>
    <property type="match status" value="1"/>
</dbReference>
<evidence type="ECO:0000313" key="10">
    <source>
        <dbReference type="EMBL" id="GLX79816.1"/>
    </source>
</evidence>
<reference evidence="10 11" key="1">
    <citation type="submission" date="2023-03" db="EMBL/GenBank/DDBJ databases">
        <title>Draft genome sequence of Thalassotalea insulae KCTC 62186T.</title>
        <authorList>
            <person name="Sawabe T."/>
        </authorList>
    </citation>
    <scope>NUCLEOTIDE SEQUENCE [LARGE SCALE GENOMIC DNA]</scope>
    <source>
        <strain evidence="10 11">KCTC 62186</strain>
    </source>
</reference>
<name>A0ABQ6GYX4_9GAMM</name>
<dbReference type="RefSeq" id="WP_284245750.1">
    <property type="nucleotide sequence ID" value="NZ_BSST01000001.1"/>
</dbReference>
<evidence type="ECO:0000256" key="1">
    <source>
        <dbReference type="ARBA" id="ARBA00004141"/>
    </source>
</evidence>
<evidence type="ECO:0000256" key="8">
    <source>
        <dbReference type="ARBA" id="ARBA00023136"/>
    </source>
</evidence>
<feature type="transmembrane region" description="Helical" evidence="9">
    <location>
        <begin position="221"/>
        <end position="240"/>
    </location>
</feature>
<gene>
    <name evidence="10" type="ORF">tinsulaeT_31560</name>
</gene>
<evidence type="ECO:0000256" key="9">
    <source>
        <dbReference type="SAM" id="Phobius"/>
    </source>
</evidence>
<evidence type="ECO:0000313" key="11">
    <source>
        <dbReference type="Proteomes" id="UP001157186"/>
    </source>
</evidence>
<evidence type="ECO:0000256" key="7">
    <source>
        <dbReference type="ARBA" id="ARBA00022989"/>
    </source>
</evidence>
<feature type="transmembrane region" description="Helical" evidence="9">
    <location>
        <begin position="40"/>
        <end position="57"/>
    </location>
</feature>
<evidence type="ECO:0000256" key="3">
    <source>
        <dbReference type="ARBA" id="ARBA00022428"/>
    </source>
</evidence>
<dbReference type="CDD" id="cd13962">
    <property type="entry name" value="PT_UbiA_UBIAD1"/>
    <property type="match status" value="1"/>
</dbReference>
<keyword evidence="7 9" id="KW-1133">Transmembrane helix</keyword>
<keyword evidence="8 9" id="KW-0472">Membrane</keyword>
<dbReference type="InterPro" id="IPR000537">
    <property type="entry name" value="UbiA_prenyltransferase"/>
</dbReference>
<keyword evidence="6 9" id="KW-0812">Transmembrane</keyword>
<organism evidence="10 11">
    <name type="scientific">Thalassotalea insulae</name>
    <dbReference type="NCBI Taxonomy" id="2056778"/>
    <lineage>
        <taxon>Bacteria</taxon>
        <taxon>Pseudomonadati</taxon>
        <taxon>Pseudomonadota</taxon>
        <taxon>Gammaproteobacteria</taxon>
        <taxon>Alteromonadales</taxon>
        <taxon>Colwelliaceae</taxon>
        <taxon>Thalassotalea</taxon>
    </lineage>
</organism>
<keyword evidence="3" id="KW-0474">Menaquinone biosynthesis</keyword>
<accession>A0ABQ6GYX4</accession>
<feature type="transmembrane region" description="Helical" evidence="9">
    <location>
        <begin position="100"/>
        <end position="133"/>
    </location>
</feature>
<evidence type="ECO:0008006" key="12">
    <source>
        <dbReference type="Google" id="ProtNLM"/>
    </source>
</evidence>
<dbReference type="InterPro" id="IPR026046">
    <property type="entry name" value="UBIAD1"/>
</dbReference>
<evidence type="ECO:0000256" key="6">
    <source>
        <dbReference type="ARBA" id="ARBA00022692"/>
    </source>
</evidence>
<dbReference type="Gene3D" id="1.10.357.140">
    <property type="entry name" value="UbiA prenyltransferase"/>
    <property type="match status" value="1"/>
</dbReference>
<dbReference type="EMBL" id="BSST01000001">
    <property type="protein sequence ID" value="GLX79816.1"/>
    <property type="molecule type" value="Genomic_DNA"/>
</dbReference>
<comment type="subcellular location">
    <subcellularLocation>
        <location evidence="1">Membrane</location>
        <topology evidence="1">Multi-pass membrane protein</topology>
    </subcellularLocation>
</comment>
<keyword evidence="11" id="KW-1185">Reference proteome</keyword>
<feature type="transmembrane region" description="Helical" evidence="9">
    <location>
        <begin position="12"/>
        <end position="33"/>
    </location>
</feature>
<dbReference type="InterPro" id="IPR044878">
    <property type="entry name" value="UbiA_sf"/>
</dbReference>
<keyword evidence="4" id="KW-1003">Cell membrane</keyword>
<comment type="pathway">
    <text evidence="2">Quinol/quinone metabolism; menaquinone biosynthesis.</text>
</comment>
<proteinExistence type="predicted"/>